<organism evidence="1 2">
    <name type="scientific">Glossina palpalis gambiensis</name>
    <dbReference type="NCBI Taxonomy" id="67801"/>
    <lineage>
        <taxon>Eukaryota</taxon>
        <taxon>Metazoa</taxon>
        <taxon>Ecdysozoa</taxon>
        <taxon>Arthropoda</taxon>
        <taxon>Hexapoda</taxon>
        <taxon>Insecta</taxon>
        <taxon>Pterygota</taxon>
        <taxon>Neoptera</taxon>
        <taxon>Endopterygota</taxon>
        <taxon>Diptera</taxon>
        <taxon>Brachycera</taxon>
        <taxon>Muscomorpha</taxon>
        <taxon>Hippoboscoidea</taxon>
        <taxon>Glossinidae</taxon>
        <taxon>Glossina</taxon>
    </lineage>
</organism>
<evidence type="ECO:0000313" key="1">
    <source>
        <dbReference type="EnsemblMetazoa" id="GPPI048182-PA"/>
    </source>
</evidence>
<protein>
    <submittedName>
        <fullName evidence="1">Uncharacterized protein</fullName>
    </submittedName>
</protein>
<sequence>HQPLRYIATEENFESSRSSNAADRLNSLQKEYTKFMPYGIGISSAFLLHLVEPINLSSQQFLSCKRSKEEIVNDIIYSNDIMTRGGIEVDRELAHQMKEIHDLCLTFNLKFDKDF</sequence>
<accession>A0A1B0C3L1</accession>
<reference evidence="2" key="1">
    <citation type="submission" date="2015-01" db="EMBL/GenBank/DDBJ databases">
        <authorList>
            <person name="Aksoy S."/>
            <person name="Warren W."/>
            <person name="Wilson R.K."/>
        </authorList>
    </citation>
    <scope>NUCLEOTIDE SEQUENCE [LARGE SCALE GENOMIC DNA]</scope>
    <source>
        <strain evidence="2">IAEA</strain>
    </source>
</reference>
<keyword evidence="2" id="KW-1185">Reference proteome</keyword>
<name>A0A1B0C3L1_9MUSC</name>
<proteinExistence type="predicted"/>
<dbReference type="EnsemblMetazoa" id="GPPI048182-RA">
    <property type="protein sequence ID" value="GPPI048182-PA"/>
    <property type="gene ID" value="GPPI048182"/>
</dbReference>
<dbReference type="AlphaFoldDB" id="A0A1B0C3L1"/>
<dbReference type="VEuPathDB" id="VectorBase:GPPI048182"/>
<dbReference type="EMBL" id="JXJN01025024">
    <property type="status" value="NOT_ANNOTATED_CDS"/>
    <property type="molecule type" value="Genomic_DNA"/>
</dbReference>
<evidence type="ECO:0000313" key="2">
    <source>
        <dbReference type="Proteomes" id="UP000092460"/>
    </source>
</evidence>
<dbReference type="Proteomes" id="UP000092460">
    <property type="component" value="Unassembled WGS sequence"/>
</dbReference>
<reference evidence="1" key="2">
    <citation type="submission" date="2020-05" db="UniProtKB">
        <authorList>
            <consortium name="EnsemblMetazoa"/>
        </authorList>
    </citation>
    <scope>IDENTIFICATION</scope>
    <source>
        <strain evidence="1">IAEA</strain>
    </source>
</reference>